<evidence type="ECO:0000313" key="3">
    <source>
        <dbReference type="Proteomes" id="UP001214441"/>
    </source>
</evidence>
<feature type="region of interest" description="Disordered" evidence="1">
    <location>
        <begin position="203"/>
        <end position="226"/>
    </location>
</feature>
<evidence type="ECO:0000256" key="1">
    <source>
        <dbReference type="SAM" id="MobiDB-lite"/>
    </source>
</evidence>
<keyword evidence="3" id="KW-1185">Reference proteome</keyword>
<protein>
    <submittedName>
        <fullName evidence="2">Uncharacterized protein</fullName>
    </submittedName>
</protein>
<sequence>MTADVFPGGVLLGPYEADIIDQALFVAVHQRRPSAGGDPSAATRNRDLFDELRRVRATEPPSAACASHRPAVEGVRLRRGRVDRVQISGIAWVVARAALLVACFDDTLCEHDFGAVVGWRRSDFHALAAECEVMDAESLRAELFRARTLEDGVLHRKLLTFALDHMGMEPTGRDREAVARNLSVAANPCEAAALTDVLARTRAKAGKAGRRSRMAGPGRRGPGTGR</sequence>
<comment type="caution">
    <text evidence="2">The sequence shown here is derived from an EMBL/GenBank/DDBJ whole genome shotgun (WGS) entry which is preliminary data.</text>
</comment>
<proteinExistence type="predicted"/>
<dbReference type="RefSeq" id="WP_274042153.1">
    <property type="nucleotide sequence ID" value="NZ_JANCPR020000035.1"/>
</dbReference>
<feature type="compositionally biased region" description="Basic residues" evidence="1">
    <location>
        <begin position="203"/>
        <end position="213"/>
    </location>
</feature>
<dbReference type="Proteomes" id="UP001214441">
    <property type="component" value="Unassembled WGS sequence"/>
</dbReference>
<name>A0ABT7A3X8_9ACTN</name>
<gene>
    <name evidence="2" type="ORF">NMN56_029715</name>
</gene>
<reference evidence="2 3" key="1">
    <citation type="submission" date="2023-05" db="EMBL/GenBank/DDBJ databases">
        <title>Streptantibioticus silvisoli sp. nov., acidotolerant actinomycetes 1 from pine litter.</title>
        <authorList>
            <person name="Swiecimska M."/>
            <person name="Golinska P."/>
            <person name="Sangal V."/>
            <person name="Wachnowicz B."/>
            <person name="Goodfellow M."/>
        </authorList>
    </citation>
    <scope>NUCLEOTIDE SEQUENCE [LARGE SCALE GENOMIC DNA]</scope>
    <source>
        <strain evidence="2 3">DSM 42109</strain>
    </source>
</reference>
<organism evidence="2 3">
    <name type="scientific">Streptomyces iconiensis</name>
    <dbReference type="NCBI Taxonomy" id="1384038"/>
    <lineage>
        <taxon>Bacteria</taxon>
        <taxon>Bacillati</taxon>
        <taxon>Actinomycetota</taxon>
        <taxon>Actinomycetes</taxon>
        <taxon>Kitasatosporales</taxon>
        <taxon>Streptomycetaceae</taxon>
        <taxon>Streptomyces</taxon>
    </lineage>
</organism>
<accession>A0ABT7A3X8</accession>
<evidence type="ECO:0000313" key="2">
    <source>
        <dbReference type="EMBL" id="MDJ1136054.1"/>
    </source>
</evidence>
<dbReference type="EMBL" id="JANCPR020000035">
    <property type="protein sequence ID" value="MDJ1136054.1"/>
    <property type="molecule type" value="Genomic_DNA"/>
</dbReference>